<protein>
    <submittedName>
        <fullName evidence="1">Uncharacterized protein</fullName>
    </submittedName>
</protein>
<proteinExistence type="predicted"/>
<dbReference type="EMBL" id="KN838701">
    <property type="protein sequence ID" value="KIJ97096.1"/>
    <property type="molecule type" value="Genomic_DNA"/>
</dbReference>
<evidence type="ECO:0000313" key="2">
    <source>
        <dbReference type="Proteomes" id="UP000054477"/>
    </source>
</evidence>
<sequence length="143" mass="15348">MKTKDYIICNITFVNNNRTGCMLAANSFKSSSVISSCSSTHPSSSSSATSSSSPALTVIHSSRSISPASFKSSLVAASNVGSPSSAPSNVCLDLETPCLICRTWEVVKQVGEFFDRRIIIRGVVASNREDLHIFRSSQMRPPN</sequence>
<accession>A0A0C9XHG0</accession>
<evidence type="ECO:0000313" key="1">
    <source>
        <dbReference type="EMBL" id="KIJ97096.1"/>
    </source>
</evidence>
<name>A0A0C9XHG0_9AGAR</name>
<dbReference type="Proteomes" id="UP000054477">
    <property type="component" value="Unassembled WGS sequence"/>
</dbReference>
<dbReference type="HOGENOM" id="CLU_1806464_0_0_1"/>
<gene>
    <name evidence="1" type="ORF">K443DRAFT_258712</name>
</gene>
<organism evidence="1 2">
    <name type="scientific">Laccaria amethystina LaAM-08-1</name>
    <dbReference type="NCBI Taxonomy" id="1095629"/>
    <lineage>
        <taxon>Eukaryota</taxon>
        <taxon>Fungi</taxon>
        <taxon>Dikarya</taxon>
        <taxon>Basidiomycota</taxon>
        <taxon>Agaricomycotina</taxon>
        <taxon>Agaricomycetes</taxon>
        <taxon>Agaricomycetidae</taxon>
        <taxon>Agaricales</taxon>
        <taxon>Agaricineae</taxon>
        <taxon>Hydnangiaceae</taxon>
        <taxon>Laccaria</taxon>
    </lineage>
</organism>
<reference evidence="1 2" key="1">
    <citation type="submission" date="2014-04" db="EMBL/GenBank/DDBJ databases">
        <authorList>
            <consortium name="DOE Joint Genome Institute"/>
            <person name="Kuo A."/>
            <person name="Kohler A."/>
            <person name="Nagy L.G."/>
            <person name="Floudas D."/>
            <person name="Copeland A."/>
            <person name="Barry K.W."/>
            <person name="Cichocki N."/>
            <person name="Veneault-Fourrey C."/>
            <person name="LaButti K."/>
            <person name="Lindquist E.A."/>
            <person name="Lipzen A."/>
            <person name="Lundell T."/>
            <person name="Morin E."/>
            <person name="Murat C."/>
            <person name="Sun H."/>
            <person name="Tunlid A."/>
            <person name="Henrissat B."/>
            <person name="Grigoriev I.V."/>
            <person name="Hibbett D.S."/>
            <person name="Martin F."/>
            <person name="Nordberg H.P."/>
            <person name="Cantor M.N."/>
            <person name="Hua S.X."/>
        </authorList>
    </citation>
    <scope>NUCLEOTIDE SEQUENCE [LARGE SCALE GENOMIC DNA]</scope>
    <source>
        <strain evidence="1 2">LaAM-08-1</strain>
    </source>
</reference>
<keyword evidence="2" id="KW-1185">Reference proteome</keyword>
<dbReference type="AlphaFoldDB" id="A0A0C9XHG0"/>
<reference evidence="2" key="2">
    <citation type="submission" date="2015-01" db="EMBL/GenBank/DDBJ databases">
        <title>Evolutionary Origins and Diversification of the Mycorrhizal Mutualists.</title>
        <authorList>
            <consortium name="DOE Joint Genome Institute"/>
            <consortium name="Mycorrhizal Genomics Consortium"/>
            <person name="Kohler A."/>
            <person name="Kuo A."/>
            <person name="Nagy L.G."/>
            <person name="Floudas D."/>
            <person name="Copeland A."/>
            <person name="Barry K.W."/>
            <person name="Cichocki N."/>
            <person name="Veneault-Fourrey C."/>
            <person name="LaButti K."/>
            <person name="Lindquist E.A."/>
            <person name="Lipzen A."/>
            <person name="Lundell T."/>
            <person name="Morin E."/>
            <person name="Murat C."/>
            <person name="Riley R."/>
            <person name="Ohm R."/>
            <person name="Sun H."/>
            <person name="Tunlid A."/>
            <person name="Henrissat B."/>
            <person name="Grigoriev I.V."/>
            <person name="Hibbett D.S."/>
            <person name="Martin F."/>
        </authorList>
    </citation>
    <scope>NUCLEOTIDE SEQUENCE [LARGE SCALE GENOMIC DNA]</scope>
    <source>
        <strain evidence="2">LaAM-08-1</strain>
    </source>
</reference>